<evidence type="ECO:0000313" key="2">
    <source>
        <dbReference type="EMBL" id="SHJ86268.1"/>
    </source>
</evidence>
<feature type="transmembrane region" description="Helical" evidence="1">
    <location>
        <begin position="312"/>
        <end position="335"/>
    </location>
</feature>
<keyword evidence="3" id="KW-1185">Reference proteome</keyword>
<keyword evidence="1" id="KW-0812">Transmembrane</keyword>
<dbReference type="AlphaFoldDB" id="A0A1M6MRY7"/>
<feature type="transmembrane region" description="Helical" evidence="1">
    <location>
        <begin position="252"/>
        <end position="270"/>
    </location>
</feature>
<dbReference type="STRING" id="1121331.SAMN02745248_01142"/>
<name>A0A1M6MRY7_9CLOT</name>
<dbReference type="RefSeq" id="WP_072903163.1">
    <property type="nucleotide sequence ID" value="NZ_FRAD01000008.1"/>
</dbReference>
<protein>
    <submittedName>
        <fullName evidence="2">Uncharacterized protein</fullName>
    </submittedName>
</protein>
<dbReference type="EMBL" id="FRAD01000008">
    <property type="protein sequence ID" value="SHJ86268.1"/>
    <property type="molecule type" value="Genomic_DNA"/>
</dbReference>
<proteinExistence type="predicted"/>
<keyword evidence="1" id="KW-1133">Transmembrane helix</keyword>
<sequence length="350" mass="40762">MKKVFAYITVVVMVTLCIYVHTVAKFNKNVVEIHMDNCSSTKETEEMRDDMRKQDYVTIYDVSSGEKNLKAYDGNINIYLNMNKFQAKNMNLNENEAIIGEDTVKEKNILVPLDNIIQVDGRNYDINCVVENKNFIMTRYRDDMKDSIKNQVLYMVIDSSALNYEKDIIQSVLEKNNIKTSQCLFYGDVHNTVKKVLFIFMVMDCIVLAILIYKKFRENLQKSVEFYKSCKKNMTFAGFIYNYFIKKRKFDVIIQTAILCVILGVSIILMRKLLIIKLPFNENFANIGNIVATFKVIEKRLRYKLQTGFSEFNIYVVKVSFIYIILLIVGITLCIKSLLKLIFSKPANEK</sequence>
<reference evidence="2 3" key="1">
    <citation type="submission" date="2016-11" db="EMBL/GenBank/DDBJ databases">
        <authorList>
            <person name="Jaros S."/>
            <person name="Januszkiewicz K."/>
            <person name="Wedrychowicz H."/>
        </authorList>
    </citation>
    <scope>NUCLEOTIDE SEQUENCE [LARGE SCALE GENOMIC DNA]</scope>
    <source>
        <strain evidence="2 3">DSM 3090</strain>
    </source>
</reference>
<dbReference type="Proteomes" id="UP000183952">
    <property type="component" value="Unassembled WGS sequence"/>
</dbReference>
<evidence type="ECO:0000256" key="1">
    <source>
        <dbReference type="SAM" id="Phobius"/>
    </source>
</evidence>
<keyword evidence="1" id="KW-0472">Membrane</keyword>
<accession>A0A1M6MRY7</accession>
<evidence type="ECO:0000313" key="3">
    <source>
        <dbReference type="Proteomes" id="UP000183952"/>
    </source>
</evidence>
<organism evidence="2 3">
    <name type="scientific">Hathewaya proteolytica DSM 3090</name>
    <dbReference type="NCBI Taxonomy" id="1121331"/>
    <lineage>
        <taxon>Bacteria</taxon>
        <taxon>Bacillati</taxon>
        <taxon>Bacillota</taxon>
        <taxon>Clostridia</taxon>
        <taxon>Eubacteriales</taxon>
        <taxon>Clostridiaceae</taxon>
        <taxon>Hathewaya</taxon>
    </lineage>
</organism>
<feature type="transmembrane region" description="Helical" evidence="1">
    <location>
        <begin position="5"/>
        <end position="24"/>
    </location>
</feature>
<gene>
    <name evidence="2" type="ORF">SAMN02745248_01142</name>
</gene>
<feature type="transmembrane region" description="Helical" evidence="1">
    <location>
        <begin position="196"/>
        <end position="213"/>
    </location>
</feature>